<keyword evidence="4" id="KW-0560">Oxidoreductase</keyword>
<feature type="compositionally biased region" description="Low complexity" evidence="10">
    <location>
        <begin position="99"/>
        <end position="117"/>
    </location>
</feature>
<keyword evidence="6" id="KW-0676">Redox-active center</keyword>
<gene>
    <name evidence="12" type="ORF">HMPREF1541_09511</name>
</gene>
<evidence type="ECO:0000313" key="13">
    <source>
        <dbReference type="Proteomes" id="UP000030752"/>
    </source>
</evidence>
<dbReference type="eggNOG" id="KOG0855">
    <property type="taxonomic scope" value="Eukaryota"/>
</dbReference>
<feature type="compositionally biased region" description="Basic and acidic residues" evidence="10">
    <location>
        <begin position="1"/>
        <end position="10"/>
    </location>
</feature>
<dbReference type="RefSeq" id="XP_008712406.1">
    <property type="nucleotide sequence ID" value="XM_008714184.1"/>
</dbReference>
<dbReference type="Proteomes" id="UP000030752">
    <property type="component" value="Unassembled WGS sequence"/>
</dbReference>
<comment type="similarity">
    <text evidence="8">Belongs to the peroxiredoxin family. BCP/PrxQ subfamily.</text>
</comment>
<accession>W2SCB9</accession>
<dbReference type="GO" id="GO:0045454">
    <property type="term" value="P:cell redox homeostasis"/>
    <property type="evidence" value="ECO:0007669"/>
    <property type="project" value="TreeGrafter"/>
</dbReference>
<evidence type="ECO:0000313" key="12">
    <source>
        <dbReference type="EMBL" id="ETN45678.1"/>
    </source>
</evidence>
<proteinExistence type="inferred from homology"/>
<dbReference type="Pfam" id="PF00578">
    <property type="entry name" value="AhpC-TSA"/>
    <property type="match status" value="1"/>
</dbReference>
<comment type="catalytic activity">
    <reaction evidence="9">
        <text>a hydroperoxide + [thioredoxin]-dithiol = an alcohol + [thioredoxin]-disulfide + H2O</text>
        <dbReference type="Rhea" id="RHEA:62620"/>
        <dbReference type="Rhea" id="RHEA-COMP:10698"/>
        <dbReference type="Rhea" id="RHEA-COMP:10700"/>
        <dbReference type="ChEBI" id="CHEBI:15377"/>
        <dbReference type="ChEBI" id="CHEBI:29950"/>
        <dbReference type="ChEBI" id="CHEBI:30879"/>
        <dbReference type="ChEBI" id="CHEBI:35924"/>
        <dbReference type="ChEBI" id="CHEBI:50058"/>
        <dbReference type="EC" id="1.11.1.24"/>
    </reaction>
</comment>
<feature type="compositionally biased region" description="Low complexity" evidence="10">
    <location>
        <begin position="20"/>
        <end position="33"/>
    </location>
</feature>
<dbReference type="InParanoid" id="W2SCB9"/>
<dbReference type="STRING" id="1220924.W2SCB9"/>
<dbReference type="SUPFAM" id="SSF52833">
    <property type="entry name" value="Thioredoxin-like"/>
    <property type="match status" value="1"/>
</dbReference>
<dbReference type="InterPro" id="IPR000866">
    <property type="entry name" value="AhpC/TSA"/>
</dbReference>
<reference evidence="12 13" key="1">
    <citation type="submission" date="2013-03" db="EMBL/GenBank/DDBJ databases">
        <title>The Genome Sequence of Phialophora europaea CBS 101466.</title>
        <authorList>
            <consortium name="The Broad Institute Genomics Platform"/>
            <person name="Cuomo C."/>
            <person name="de Hoog S."/>
            <person name="Gorbushina A."/>
            <person name="Walker B."/>
            <person name="Young S.K."/>
            <person name="Zeng Q."/>
            <person name="Gargeya S."/>
            <person name="Fitzgerald M."/>
            <person name="Haas B."/>
            <person name="Abouelleil A."/>
            <person name="Allen A.W."/>
            <person name="Alvarado L."/>
            <person name="Arachchi H.M."/>
            <person name="Berlin A.M."/>
            <person name="Chapman S.B."/>
            <person name="Gainer-Dewar J."/>
            <person name="Goldberg J."/>
            <person name="Griggs A."/>
            <person name="Gujja S."/>
            <person name="Hansen M."/>
            <person name="Howarth C."/>
            <person name="Imamovic A."/>
            <person name="Ireland A."/>
            <person name="Larimer J."/>
            <person name="McCowan C."/>
            <person name="Murphy C."/>
            <person name="Pearson M."/>
            <person name="Poon T.W."/>
            <person name="Priest M."/>
            <person name="Roberts A."/>
            <person name="Saif S."/>
            <person name="Shea T."/>
            <person name="Sisk P."/>
            <person name="Sykes S."/>
            <person name="Wortman J."/>
            <person name="Nusbaum C."/>
            <person name="Birren B."/>
        </authorList>
    </citation>
    <scope>NUCLEOTIDE SEQUENCE [LARGE SCALE GENOMIC DNA]</scope>
    <source>
        <strain evidence="12 13">CBS 101466</strain>
    </source>
</reference>
<dbReference type="EC" id="1.11.1.24" evidence="1"/>
<evidence type="ECO:0000256" key="1">
    <source>
        <dbReference type="ARBA" id="ARBA00013017"/>
    </source>
</evidence>
<dbReference type="InterPro" id="IPR013766">
    <property type="entry name" value="Thioredoxin_domain"/>
</dbReference>
<evidence type="ECO:0000259" key="11">
    <source>
        <dbReference type="PROSITE" id="PS51352"/>
    </source>
</evidence>
<dbReference type="GO" id="GO:0034599">
    <property type="term" value="P:cellular response to oxidative stress"/>
    <property type="evidence" value="ECO:0007669"/>
    <property type="project" value="TreeGrafter"/>
</dbReference>
<evidence type="ECO:0000256" key="7">
    <source>
        <dbReference type="ARBA" id="ARBA00032824"/>
    </source>
</evidence>
<keyword evidence="13" id="KW-1185">Reference proteome</keyword>
<evidence type="ECO:0000256" key="6">
    <source>
        <dbReference type="ARBA" id="ARBA00023284"/>
    </source>
</evidence>
<dbReference type="PANTHER" id="PTHR42801:SF23">
    <property type="entry name" value="PEROXIREDOXIN DOT5"/>
    <property type="match status" value="1"/>
</dbReference>
<dbReference type="InterPro" id="IPR050924">
    <property type="entry name" value="Peroxiredoxin_BCP/PrxQ"/>
</dbReference>
<evidence type="ECO:0000256" key="5">
    <source>
        <dbReference type="ARBA" id="ARBA00023157"/>
    </source>
</evidence>
<dbReference type="GO" id="GO:0008379">
    <property type="term" value="F:thioredoxin peroxidase activity"/>
    <property type="evidence" value="ECO:0007669"/>
    <property type="project" value="TreeGrafter"/>
</dbReference>
<protein>
    <recommendedName>
        <fullName evidence="1">thioredoxin-dependent peroxiredoxin</fullName>
        <ecNumber evidence="1">1.11.1.24</ecNumber>
    </recommendedName>
    <alternativeName>
        <fullName evidence="7">Thioredoxin peroxidase</fullName>
    </alternativeName>
</protein>
<dbReference type="EMBL" id="KB822712">
    <property type="protein sequence ID" value="ETN45678.1"/>
    <property type="molecule type" value="Genomic_DNA"/>
</dbReference>
<dbReference type="GeneID" id="19976850"/>
<evidence type="ECO:0000256" key="9">
    <source>
        <dbReference type="ARBA" id="ARBA00049091"/>
    </source>
</evidence>
<organism evidence="12 13">
    <name type="scientific">Cyphellophora europaea (strain CBS 101466)</name>
    <name type="common">Phialophora europaea</name>
    <dbReference type="NCBI Taxonomy" id="1220924"/>
    <lineage>
        <taxon>Eukaryota</taxon>
        <taxon>Fungi</taxon>
        <taxon>Dikarya</taxon>
        <taxon>Ascomycota</taxon>
        <taxon>Pezizomycotina</taxon>
        <taxon>Eurotiomycetes</taxon>
        <taxon>Chaetothyriomycetidae</taxon>
        <taxon>Chaetothyriales</taxon>
        <taxon>Cyphellophoraceae</taxon>
        <taxon>Cyphellophora</taxon>
    </lineage>
</organism>
<keyword evidence="3" id="KW-0049">Antioxidant</keyword>
<feature type="compositionally biased region" description="Basic and acidic residues" evidence="10">
    <location>
        <begin position="49"/>
        <end position="58"/>
    </location>
</feature>
<dbReference type="InterPro" id="IPR036249">
    <property type="entry name" value="Thioredoxin-like_sf"/>
</dbReference>
<keyword evidence="2" id="KW-0575">Peroxidase</keyword>
<dbReference type="GO" id="GO:0005737">
    <property type="term" value="C:cytoplasm"/>
    <property type="evidence" value="ECO:0007669"/>
    <property type="project" value="TreeGrafter"/>
</dbReference>
<sequence>MVELRKRPARDPAPAPPPAKRSSSKSASTSKVKQAVDKAKAAISGSPSEEAKASDHGAGEMPVATETGVLPETTGTAGDQDAAAAPVTNAVATTEATAAGTAGGATAASGTTTSTSTKLSRDAVGSKVNLAGFGGTVTTHEGREVTVQQLLQEVAQSPVGGADGRGKGLVLFTYPKASTPGCTTQACLFRDNYRPITQAGFAIYGLSTDSPKANTNFVAKQGLQYPLLCDPNASLTTAIGMKKPGAGKGTTRGVVILGVDGGVKLWEQAGPQRTLDVVLEYVKQEGA</sequence>
<dbReference type="VEuPathDB" id="FungiDB:HMPREF1541_09511"/>
<name>W2SCB9_CYPE1</name>
<feature type="region of interest" description="Disordered" evidence="10">
    <location>
        <begin position="99"/>
        <end position="118"/>
    </location>
</feature>
<dbReference type="OrthoDB" id="338622at2759"/>
<feature type="region of interest" description="Disordered" evidence="10">
    <location>
        <begin position="1"/>
        <end position="61"/>
    </location>
</feature>
<dbReference type="AlphaFoldDB" id="W2SCB9"/>
<evidence type="ECO:0000256" key="10">
    <source>
        <dbReference type="SAM" id="MobiDB-lite"/>
    </source>
</evidence>
<evidence type="ECO:0000256" key="2">
    <source>
        <dbReference type="ARBA" id="ARBA00022559"/>
    </source>
</evidence>
<dbReference type="PROSITE" id="PS51352">
    <property type="entry name" value="THIOREDOXIN_2"/>
    <property type="match status" value="1"/>
</dbReference>
<dbReference type="CDD" id="cd03017">
    <property type="entry name" value="PRX_BCP"/>
    <property type="match status" value="1"/>
</dbReference>
<feature type="domain" description="Thioredoxin" evidence="11">
    <location>
        <begin position="126"/>
        <end position="287"/>
    </location>
</feature>
<dbReference type="HOGENOM" id="CLU_042529_2_0_1"/>
<evidence type="ECO:0000256" key="3">
    <source>
        <dbReference type="ARBA" id="ARBA00022862"/>
    </source>
</evidence>
<keyword evidence="5" id="KW-1015">Disulfide bond</keyword>
<dbReference type="Gene3D" id="3.40.30.10">
    <property type="entry name" value="Glutaredoxin"/>
    <property type="match status" value="1"/>
</dbReference>
<evidence type="ECO:0000256" key="4">
    <source>
        <dbReference type="ARBA" id="ARBA00023002"/>
    </source>
</evidence>
<evidence type="ECO:0000256" key="8">
    <source>
        <dbReference type="ARBA" id="ARBA00038489"/>
    </source>
</evidence>
<dbReference type="PANTHER" id="PTHR42801">
    <property type="entry name" value="THIOREDOXIN-DEPENDENT PEROXIDE REDUCTASE"/>
    <property type="match status" value="1"/>
</dbReference>